<keyword evidence="4" id="KW-0597">Phosphoprotein</keyword>
<dbReference type="SUPFAM" id="SSF55874">
    <property type="entry name" value="ATPase domain of HSP90 chaperone/DNA topoisomerase II/histidine kinase"/>
    <property type="match status" value="1"/>
</dbReference>
<dbReference type="SUPFAM" id="SSF47384">
    <property type="entry name" value="Homodimeric domain of signal transducing histidine kinase"/>
    <property type="match status" value="1"/>
</dbReference>
<dbReference type="CDD" id="cd00082">
    <property type="entry name" value="HisKA"/>
    <property type="match status" value="1"/>
</dbReference>
<evidence type="ECO:0000259" key="12">
    <source>
        <dbReference type="PROSITE" id="PS50109"/>
    </source>
</evidence>
<dbReference type="InterPro" id="IPR003594">
    <property type="entry name" value="HATPase_dom"/>
</dbReference>
<dbReference type="GO" id="GO:0000155">
    <property type="term" value="F:phosphorelay sensor kinase activity"/>
    <property type="evidence" value="ECO:0007669"/>
    <property type="project" value="InterPro"/>
</dbReference>
<keyword evidence="5" id="KW-0808">Transferase</keyword>
<dbReference type="Gene3D" id="1.10.287.130">
    <property type="match status" value="1"/>
</dbReference>
<dbReference type="PROSITE" id="PS50109">
    <property type="entry name" value="HIS_KIN"/>
    <property type="match status" value="1"/>
</dbReference>
<evidence type="ECO:0000256" key="2">
    <source>
        <dbReference type="ARBA" id="ARBA00004370"/>
    </source>
</evidence>
<comment type="subcellular location">
    <subcellularLocation>
        <location evidence="2">Membrane</location>
    </subcellularLocation>
</comment>
<evidence type="ECO:0000256" key="10">
    <source>
        <dbReference type="ARBA" id="ARBA00023136"/>
    </source>
</evidence>
<dbReference type="PANTHER" id="PTHR45436">
    <property type="entry name" value="SENSOR HISTIDINE KINASE YKOH"/>
    <property type="match status" value="1"/>
</dbReference>
<protein>
    <recommendedName>
        <fullName evidence="3">histidine kinase</fullName>
        <ecNumber evidence="3">2.7.13.3</ecNumber>
    </recommendedName>
</protein>
<dbReference type="SMART" id="SM00388">
    <property type="entry name" value="HisKA"/>
    <property type="match status" value="1"/>
</dbReference>
<evidence type="ECO:0000313" key="15">
    <source>
        <dbReference type="Proteomes" id="UP000219374"/>
    </source>
</evidence>
<evidence type="ECO:0000256" key="3">
    <source>
        <dbReference type="ARBA" id="ARBA00012438"/>
    </source>
</evidence>
<feature type="domain" description="HAMP" evidence="13">
    <location>
        <begin position="191"/>
        <end position="244"/>
    </location>
</feature>
<dbReference type="PANTHER" id="PTHR45436:SF16">
    <property type="entry name" value="HISTIDINE KINASE"/>
    <property type="match status" value="1"/>
</dbReference>
<dbReference type="Proteomes" id="UP000219374">
    <property type="component" value="Unassembled WGS sequence"/>
</dbReference>
<proteinExistence type="predicted"/>
<keyword evidence="8 11" id="KW-1133">Transmembrane helix</keyword>
<name>A0A286DA69_9GAMM</name>
<keyword evidence="10 11" id="KW-0472">Membrane</keyword>
<dbReference type="AlphaFoldDB" id="A0A286DA69"/>
<evidence type="ECO:0000256" key="1">
    <source>
        <dbReference type="ARBA" id="ARBA00000085"/>
    </source>
</evidence>
<reference evidence="14 15" key="1">
    <citation type="submission" date="2017-09" db="EMBL/GenBank/DDBJ databases">
        <authorList>
            <person name="Ehlers B."/>
            <person name="Leendertz F.H."/>
        </authorList>
    </citation>
    <scope>NUCLEOTIDE SEQUENCE [LARGE SCALE GENOMIC DNA]</scope>
    <source>
        <strain evidence="14 15">CGMCC 1.10978</strain>
    </source>
</reference>
<accession>A0A286DA69</accession>
<gene>
    <name evidence="14" type="ORF">SAMN06296416_107184</name>
</gene>
<organism evidence="14 15">
    <name type="scientific">Pseudoxanthomonas wuyuanensis</name>
    <dbReference type="NCBI Taxonomy" id="1073196"/>
    <lineage>
        <taxon>Bacteria</taxon>
        <taxon>Pseudomonadati</taxon>
        <taxon>Pseudomonadota</taxon>
        <taxon>Gammaproteobacteria</taxon>
        <taxon>Lysobacterales</taxon>
        <taxon>Lysobacteraceae</taxon>
        <taxon>Pseudoxanthomonas</taxon>
    </lineage>
</organism>
<keyword evidence="6 11" id="KW-0812">Transmembrane</keyword>
<evidence type="ECO:0000256" key="8">
    <source>
        <dbReference type="ARBA" id="ARBA00022989"/>
    </source>
</evidence>
<comment type="catalytic activity">
    <reaction evidence="1">
        <text>ATP + protein L-histidine = ADP + protein N-phospho-L-histidine.</text>
        <dbReference type="EC" id="2.7.13.3"/>
    </reaction>
</comment>
<feature type="domain" description="Histidine kinase" evidence="12">
    <location>
        <begin position="252"/>
        <end position="454"/>
    </location>
</feature>
<dbReference type="InterPro" id="IPR003661">
    <property type="entry name" value="HisK_dim/P_dom"/>
</dbReference>
<keyword evidence="7 14" id="KW-0418">Kinase</keyword>
<dbReference type="EC" id="2.7.13.3" evidence="3"/>
<dbReference type="InterPro" id="IPR003660">
    <property type="entry name" value="HAMP_dom"/>
</dbReference>
<feature type="transmembrane region" description="Helical" evidence="11">
    <location>
        <begin position="12"/>
        <end position="36"/>
    </location>
</feature>
<evidence type="ECO:0000256" key="11">
    <source>
        <dbReference type="SAM" id="Phobius"/>
    </source>
</evidence>
<dbReference type="InterPro" id="IPR036097">
    <property type="entry name" value="HisK_dim/P_sf"/>
</dbReference>
<evidence type="ECO:0000256" key="9">
    <source>
        <dbReference type="ARBA" id="ARBA00023012"/>
    </source>
</evidence>
<evidence type="ECO:0000256" key="6">
    <source>
        <dbReference type="ARBA" id="ARBA00022692"/>
    </source>
</evidence>
<dbReference type="Pfam" id="PF02518">
    <property type="entry name" value="HATPase_c"/>
    <property type="match status" value="1"/>
</dbReference>
<evidence type="ECO:0000256" key="4">
    <source>
        <dbReference type="ARBA" id="ARBA00022553"/>
    </source>
</evidence>
<dbReference type="Gene3D" id="3.30.565.10">
    <property type="entry name" value="Histidine kinase-like ATPase, C-terminal domain"/>
    <property type="match status" value="1"/>
</dbReference>
<evidence type="ECO:0000313" key="14">
    <source>
        <dbReference type="EMBL" id="SOD55556.1"/>
    </source>
</evidence>
<evidence type="ECO:0000259" key="13">
    <source>
        <dbReference type="PROSITE" id="PS50885"/>
    </source>
</evidence>
<dbReference type="SMART" id="SM00304">
    <property type="entry name" value="HAMP"/>
    <property type="match status" value="1"/>
</dbReference>
<feature type="transmembrane region" description="Helical" evidence="11">
    <location>
        <begin position="166"/>
        <end position="190"/>
    </location>
</feature>
<evidence type="ECO:0000256" key="7">
    <source>
        <dbReference type="ARBA" id="ARBA00022777"/>
    </source>
</evidence>
<dbReference type="PROSITE" id="PS50885">
    <property type="entry name" value="HAMP"/>
    <property type="match status" value="1"/>
</dbReference>
<dbReference type="RefSeq" id="WP_162125806.1">
    <property type="nucleotide sequence ID" value="NZ_OCND01000007.1"/>
</dbReference>
<sequence length="457" mass="48950">MKMLPRSLTGRLMAATMLAVIAATIAAVLVMSAFIWPSSPDAVLRAELADEVEHIEKGLRIDPDGNVRVFLKPETANTYDAMPKDAAYLLIDAGKRTVAHSPDGPALQALMAMPPSARIMPVKSGGADIRLQVTQETIAHEGSRYTVRVARSDRLVTTLNDYAGELYLRAGAITVLLALATFALVVYLTVNRMVRPLRQASQAAASVGPRNLGTRLRSEGLPSEVVPMIEAFNAALARLENGFRVQQEFLASAAHELKTPLALLQAEIELGGAANKALLLRDTALMARQVHQLLHLAEVSEGHNYSFAPLGIRAVVDDAVDYLARLAEQRQVAVAVDVEGAPDGTVDGDAAAVFVLVKNLLENAIHHSPPGSAVRVIIDAAGFSVQDQGAGIAENHRAQLFKRFWRGNPKDGEGAGLGLSICMEICLAHGWSIRLDPAPNRTGARFLVRTGKDGDRA</sequence>
<dbReference type="GO" id="GO:0005886">
    <property type="term" value="C:plasma membrane"/>
    <property type="evidence" value="ECO:0007669"/>
    <property type="project" value="TreeGrafter"/>
</dbReference>
<dbReference type="EMBL" id="OCND01000007">
    <property type="protein sequence ID" value="SOD55556.1"/>
    <property type="molecule type" value="Genomic_DNA"/>
</dbReference>
<evidence type="ECO:0000256" key="5">
    <source>
        <dbReference type="ARBA" id="ARBA00022679"/>
    </source>
</evidence>
<dbReference type="PRINTS" id="PR00344">
    <property type="entry name" value="BCTRLSENSOR"/>
</dbReference>
<keyword evidence="9" id="KW-0902">Two-component regulatory system</keyword>
<dbReference type="Pfam" id="PF00672">
    <property type="entry name" value="HAMP"/>
    <property type="match status" value="1"/>
</dbReference>
<dbReference type="InterPro" id="IPR004358">
    <property type="entry name" value="Sig_transdc_His_kin-like_C"/>
</dbReference>
<dbReference type="SMART" id="SM00387">
    <property type="entry name" value="HATPase_c"/>
    <property type="match status" value="1"/>
</dbReference>
<keyword evidence="15" id="KW-1185">Reference proteome</keyword>
<dbReference type="InterPro" id="IPR005467">
    <property type="entry name" value="His_kinase_dom"/>
</dbReference>
<dbReference type="InterPro" id="IPR050428">
    <property type="entry name" value="TCS_sensor_his_kinase"/>
</dbReference>
<dbReference type="InterPro" id="IPR036890">
    <property type="entry name" value="HATPase_C_sf"/>
</dbReference>